<dbReference type="NCBIfam" id="NF004203">
    <property type="entry name" value="PRK05653.2-4"/>
    <property type="match status" value="1"/>
</dbReference>
<accession>A0A3D9IU38</accession>
<dbReference type="Pfam" id="PF13561">
    <property type="entry name" value="adh_short_C2"/>
    <property type="match status" value="1"/>
</dbReference>
<protein>
    <submittedName>
        <fullName evidence="3">NAD(P)-dependent dehydrogenase (Short-subunit alcohol dehydrogenase family)</fullName>
    </submittedName>
</protein>
<dbReference type="InterPro" id="IPR036291">
    <property type="entry name" value="NAD(P)-bd_dom_sf"/>
</dbReference>
<dbReference type="Gene3D" id="3.40.50.720">
    <property type="entry name" value="NAD(P)-binding Rossmann-like Domain"/>
    <property type="match status" value="1"/>
</dbReference>
<evidence type="ECO:0000256" key="1">
    <source>
        <dbReference type="ARBA" id="ARBA00006484"/>
    </source>
</evidence>
<dbReference type="AlphaFoldDB" id="A0A3D9IU38"/>
<proteinExistence type="inferred from homology"/>
<keyword evidence="2" id="KW-0560">Oxidoreductase</keyword>
<name>A0A3D9IU38_9BACL</name>
<dbReference type="PRINTS" id="PR00080">
    <property type="entry name" value="SDRFAMILY"/>
</dbReference>
<evidence type="ECO:0000313" key="4">
    <source>
        <dbReference type="Proteomes" id="UP000256869"/>
    </source>
</evidence>
<dbReference type="SUPFAM" id="SSF51735">
    <property type="entry name" value="NAD(P)-binding Rossmann-fold domains"/>
    <property type="match status" value="1"/>
</dbReference>
<dbReference type="Proteomes" id="UP000256869">
    <property type="component" value="Unassembled WGS sequence"/>
</dbReference>
<reference evidence="3 4" key="1">
    <citation type="submission" date="2018-07" db="EMBL/GenBank/DDBJ databases">
        <title>Genomic Encyclopedia of Type Strains, Phase III (KMG-III): the genomes of soil and plant-associated and newly described type strains.</title>
        <authorList>
            <person name="Whitman W."/>
        </authorList>
    </citation>
    <scope>NUCLEOTIDE SEQUENCE [LARGE SCALE GENOMIC DNA]</scope>
    <source>
        <strain evidence="3 4">CECT 8236</strain>
    </source>
</reference>
<dbReference type="EMBL" id="QRDY01000002">
    <property type="protein sequence ID" value="RED64626.1"/>
    <property type="molecule type" value="Genomic_DNA"/>
</dbReference>
<dbReference type="GO" id="GO:0008206">
    <property type="term" value="P:bile acid metabolic process"/>
    <property type="evidence" value="ECO:0007669"/>
    <property type="project" value="UniProtKB-ARBA"/>
</dbReference>
<organism evidence="3 4">
    <name type="scientific">Cohnella lupini</name>
    <dbReference type="NCBI Taxonomy" id="1294267"/>
    <lineage>
        <taxon>Bacteria</taxon>
        <taxon>Bacillati</taxon>
        <taxon>Bacillota</taxon>
        <taxon>Bacilli</taxon>
        <taxon>Bacillales</taxon>
        <taxon>Paenibacillaceae</taxon>
        <taxon>Cohnella</taxon>
    </lineage>
</organism>
<dbReference type="PANTHER" id="PTHR42760">
    <property type="entry name" value="SHORT-CHAIN DEHYDROGENASES/REDUCTASES FAMILY MEMBER"/>
    <property type="match status" value="1"/>
</dbReference>
<dbReference type="FunFam" id="3.40.50.720:FF:000084">
    <property type="entry name" value="Short-chain dehydrogenase reductase"/>
    <property type="match status" value="1"/>
</dbReference>
<dbReference type="OrthoDB" id="9803333at2"/>
<evidence type="ECO:0000256" key="2">
    <source>
        <dbReference type="ARBA" id="ARBA00023002"/>
    </source>
</evidence>
<dbReference type="CDD" id="cd05233">
    <property type="entry name" value="SDR_c"/>
    <property type="match status" value="1"/>
</dbReference>
<gene>
    <name evidence="3" type="ORF">DFP95_10243</name>
</gene>
<comment type="caution">
    <text evidence="3">The sequence shown here is derived from an EMBL/GenBank/DDBJ whole genome shotgun (WGS) entry which is preliminary data.</text>
</comment>
<evidence type="ECO:0000313" key="3">
    <source>
        <dbReference type="EMBL" id="RED64626.1"/>
    </source>
</evidence>
<dbReference type="InterPro" id="IPR002347">
    <property type="entry name" value="SDR_fam"/>
</dbReference>
<keyword evidence="4" id="KW-1185">Reference proteome</keyword>
<dbReference type="PRINTS" id="PR00081">
    <property type="entry name" value="GDHRDH"/>
</dbReference>
<comment type="similarity">
    <text evidence="1">Belongs to the short-chain dehydrogenases/reductases (SDR) family.</text>
</comment>
<dbReference type="RefSeq" id="WP_115991409.1">
    <property type="nucleotide sequence ID" value="NZ_QRDY01000002.1"/>
</dbReference>
<dbReference type="GO" id="GO:0016616">
    <property type="term" value="F:oxidoreductase activity, acting on the CH-OH group of donors, NAD or NADP as acceptor"/>
    <property type="evidence" value="ECO:0007669"/>
    <property type="project" value="TreeGrafter"/>
</dbReference>
<sequence length="264" mass="27993">MVQQQQLKGKVALVTGGGSGIGRGAALRLAEHGAYVCVIDRERERAEIVREEIVHGGGEAVAVEADVSNADSLRSAVVHAAERWGRLDIVFANAGINGTWTTIEDLMEEDWDRTIDINLKGTFLTLKYSIPYLKRQGGSVIITSSVNGNRIFSNIGASAYSTSKAGQVAFMQMAALELAEFGIRVNAICPGAIKTNIGQNTNRTAEAEAAAIPVEFPEGSSPLEHHAGSPEQVADLVLFLASPQSSLITGTKVYIDGAESLLKG</sequence>